<gene>
    <name evidence="2" type="ORF">EXIGLDRAFT_89793</name>
</gene>
<feature type="region of interest" description="Disordered" evidence="1">
    <location>
        <begin position="89"/>
        <end position="144"/>
    </location>
</feature>
<dbReference type="EMBL" id="KV425895">
    <property type="protein sequence ID" value="KZW01289.1"/>
    <property type="molecule type" value="Genomic_DNA"/>
</dbReference>
<reference evidence="2 3" key="1">
    <citation type="journal article" date="2016" name="Mol. Biol. Evol.">
        <title>Comparative Genomics of Early-Diverging Mushroom-Forming Fungi Provides Insights into the Origins of Lignocellulose Decay Capabilities.</title>
        <authorList>
            <person name="Nagy L.G."/>
            <person name="Riley R."/>
            <person name="Tritt A."/>
            <person name="Adam C."/>
            <person name="Daum C."/>
            <person name="Floudas D."/>
            <person name="Sun H."/>
            <person name="Yadav J.S."/>
            <person name="Pangilinan J."/>
            <person name="Larsson K.H."/>
            <person name="Matsuura K."/>
            <person name="Barry K."/>
            <person name="Labutti K."/>
            <person name="Kuo R."/>
            <person name="Ohm R.A."/>
            <person name="Bhattacharya S.S."/>
            <person name="Shirouzu T."/>
            <person name="Yoshinaga Y."/>
            <person name="Martin F.M."/>
            <person name="Grigoriev I.V."/>
            <person name="Hibbett D.S."/>
        </authorList>
    </citation>
    <scope>NUCLEOTIDE SEQUENCE [LARGE SCALE GENOMIC DNA]</scope>
    <source>
        <strain evidence="2 3">HHB12029</strain>
    </source>
</reference>
<evidence type="ECO:0000313" key="2">
    <source>
        <dbReference type="EMBL" id="KZW01289.1"/>
    </source>
</evidence>
<accession>A0A165NVP3</accession>
<dbReference type="Proteomes" id="UP000077266">
    <property type="component" value="Unassembled WGS sequence"/>
</dbReference>
<proteinExistence type="predicted"/>
<organism evidence="2 3">
    <name type="scientific">Exidia glandulosa HHB12029</name>
    <dbReference type="NCBI Taxonomy" id="1314781"/>
    <lineage>
        <taxon>Eukaryota</taxon>
        <taxon>Fungi</taxon>
        <taxon>Dikarya</taxon>
        <taxon>Basidiomycota</taxon>
        <taxon>Agaricomycotina</taxon>
        <taxon>Agaricomycetes</taxon>
        <taxon>Auriculariales</taxon>
        <taxon>Exidiaceae</taxon>
        <taxon>Exidia</taxon>
    </lineage>
</organism>
<feature type="compositionally biased region" description="Polar residues" evidence="1">
    <location>
        <begin position="109"/>
        <end position="121"/>
    </location>
</feature>
<feature type="region of interest" description="Disordered" evidence="1">
    <location>
        <begin position="37"/>
        <end position="73"/>
    </location>
</feature>
<feature type="compositionally biased region" description="Low complexity" evidence="1">
    <location>
        <begin position="44"/>
        <end position="61"/>
    </location>
</feature>
<dbReference type="InParanoid" id="A0A165NVP3"/>
<sequence>MHASTTRSGLRHVPSYSSLRILICAGITSRCLSRLEHSPSWPASTSTLRTRISLRSSTSPRYSMPHSAPTTLSQLDSYRPSYSLWRNARSKSEPKYGQTPSSPRRLHVSNPSSRNSTTFGTSGRGALKRSRARMRNTTRKSQRRLRRIAALRPSAGLLLRRSLLYECVRVAPRTRGHIIVAGSVKSRIGNDTNLCADRRGTVRPGESQSPRPI</sequence>
<feature type="compositionally biased region" description="Basic residues" evidence="1">
    <location>
        <begin position="126"/>
        <end position="144"/>
    </location>
</feature>
<evidence type="ECO:0000256" key="1">
    <source>
        <dbReference type="SAM" id="MobiDB-lite"/>
    </source>
</evidence>
<dbReference type="AlphaFoldDB" id="A0A165NVP3"/>
<evidence type="ECO:0000313" key="3">
    <source>
        <dbReference type="Proteomes" id="UP000077266"/>
    </source>
</evidence>
<keyword evidence="3" id="KW-1185">Reference proteome</keyword>
<name>A0A165NVP3_EXIGL</name>
<protein>
    <submittedName>
        <fullName evidence="2">Uncharacterized protein</fullName>
    </submittedName>
</protein>